<keyword evidence="4 6" id="KW-0238">DNA-binding</keyword>
<keyword evidence="2 6" id="KW-0963">Cytoplasm</keyword>
<dbReference type="NCBIfam" id="TIGR01033">
    <property type="entry name" value="YebC/PmpR family DNA-binding transcriptional regulator"/>
    <property type="match status" value="1"/>
</dbReference>
<dbReference type="GO" id="GO:0005829">
    <property type="term" value="C:cytosol"/>
    <property type="evidence" value="ECO:0007669"/>
    <property type="project" value="TreeGrafter"/>
</dbReference>
<dbReference type="PANTHER" id="PTHR12532">
    <property type="entry name" value="TRANSLATIONAL ACTIVATOR OF CYTOCHROME C OXIDASE 1"/>
    <property type="match status" value="1"/>
</dbReference>
<evidence type="ECO:0000256" key="2">
    <source>
        <dbReference type="ARBA" id="ARBA00022490"/>
    </source>
</evidence>
<dbReference type="AlphaFoldDB" id="A0A1F7Y2S6"/>
<evidence type="ECO:0000256" key="6">
    <source>
        <dbReference type="HAMAP-Rule" id="MF_00693"/>
    </source>
</evidence>
<dbReference type="InterPro" id="IPR026564">
    <property type="entry name" value="Transcrip_reg_TACO1-like_dom3"/>
</dbReference>
<comment type="subcellular location">
    <subcellularLocation>
        <location evidence="6">Cytoplasm</location>
    </subcellularLocation>
</comment>
<evidence type="ECO:0000256" key="4">
    <source>
        <dbReference type="ARBA" id="ARBA00023125"/>
    </source>
</evidence>
<dbReference type="NCBIfam" id="NF001030">
    <property type="entry name" value="PRK00110.1"/>
    <property type="match status" value="1"/>
</dbReference>
<dbReference type="Pfam" id="PF20772">
    <property type="entry name" value="TACO1_YebC_N"/>
    <property type="match status" value="1"/>
</dbReference>
<evidence type="ECO:0000259" key="7">
    <source>
        <dbReference type="Pfam" id="PF01709"/>
    </source>
</evidence>
<dbReference type="EMBL" id="MGGD01000006">
    <property type="protein sequence ID" value="OGM21591.1"/>
    <property type="molecule type" value="Genomic_DNA"/>
</dbReference>
<dbReference type="NCBIfam" id="NF009044">
    <property type="entry name" value="PRK12378.1"/>
    <property type="match status" value="1"/>
</dbReference>
<evidence type="ECO:0000313" key="10">
    <source>
        <dbReference type="Proteomes" id="UP000176741"/>
    </source>
</evidence>
<proteinExistence type="inferred from homology"/>
<keyword evidence="5 6" id="KW-0804">Transcription</keyword>
<name>A0A1F7Y2S6_9BACT</name>
<evidence type="ECO:0000313" key="9">
    <source>
        <dbReference type="EMBL" id="OGM21591.1"/>
    </source>
</evidence>
<reference evidence="9 10" key="1">
    <citation type="journal article" date="2016" name="Nat. Commun.">
        <title>Thousands of microbial genomes shed light on interconnected biogeochemical processes in an aquifer system.</title>
        <authorList>
            <person name="Anantharaman K."/>
            <person name="Brown C.T."/>
            <person name="Hug L.A."/>
            <person name="Sharon I."/>
            <person name="Castelle C.J."/>
            <person name="Probst A.J."/>
            <person name="Thomas B.C."/>
            <person name="Singh A."/>
            <person name="Wilkins M.J."/>
            <person name="Karaoz U."/>
            <person name="Brodie E.L."/>
            <person name="Williams K.H."/>
            <person name="Hubbard S.S."/>
            <person name="Banfield J.F."/>
        </authorList>
    </citation>
    <scope>NUCLEOTIDE SEQUENCE [LARGE SCALE GENOMIC DNA]</scope>
</reference>
<feature type="domain" description="TACO1/YebC-like N-terminal" evidence="8">
    <location>
        <begin position="5"/>
        <end position="77"/>
    </location>
</feature>
<sequence length="249" mass="27339">MSGHSHYATIKRQKEVKDTAKGKIFSKLGRAISIAVKTGGGIDPNTNYKLRMAVDAARSANTPKDNIDRAISRAQGGEDMQEVVYEGFGPYGIAVMVEVATDNRNRTGQEIKNLFERVGGSLGGPGSVSFNFEPKGLILIDKPQNSDEMMLKLIDLGIEDIDEGESVIETYVSQVRLHEMTEKLKEEGFKIISSELTQKPVNYQTINDVDKASKVLNFLNLLNDNGDVQKVFANLDIPENIIKSISSSS</sequence>
<dbReference type="InterPro" id="IPR002876">
    <property type="entry name" value="Transcrip_reg_TACO1-like"/>
</dbReference>
<comment type="caution">
    <text evidence="9">The sequence shown here is derived from an EMBL/GenBank/DDBJ whole genome shotgun (WGS) entry which is preliminary data.</text>
</comment>
<dbReference type="Gene3D" id="1.10.10.200">
    <property type="match status" value="1"/>
</dbReference>
<dbReference type="HAMAP" id="MF_00693">
    <property type="entry name" value="Transcrip_reg_TACO1"/>
    <property type="match status" value="1"/>
</dbReference>
<organism evidence="9 10">
    <name type="scientific">Candidatus Woesebacteria bacterium RIFCSPHIGHO2_01_FULL_38_26b</name>
    <dbReference type="NCBI Taxonomy" id="1802491"/>
    <lineage>
        <taxon>Bacteria</taxon>
        <taxon>Candidatus Woeseibacteriota</taxon>
    </lineage>
</organism>
<dbReference type="Gene3D" id="3.30.70.980">
    <property type="match status" value="2"/>
</dbReference>
<protein>
    <recommendedName>
        <fullName evidence="6">Probable transcriptional regulatory protein A2771_01215</fullName>
    </recommendedName>
</protein>
<dbReference type="GO" id="GO:0003677">
    <property type="term" value="F:DNA binding"/>
    <property type="evidence" value="ECO:0007669"/>
    <property type="project" value="UniProtKB-UniRule"/>
</dbReference>
<dbReference type="Proteomes" id="UP000176741">
    <property type="component" value="Unassembled WGS sequence"/>
</dbReference>
<comment type="similarity">
    <text evidence="1 6">Belongs to the TACO1 family.</text>
</comment>
<dbReference type="InterPro" id="IPR017856">
    <property type="entry name" value="Integrase-like_N"/>
</dbReference>
<dbReference type="InterPro" id="IPR048300">
    <property type="entry name" value="TACO1_YebC-like_2nd/3rd_dom"/>
</dbReference>
<evidence type="ECO:0000259" key="8">
    <source>
        <dbReference type="Pfam" id="PF20772"/>
    </source>
</evidence>
<accession>A0A1F7Y2S6</accession>
<dbReference type="Pfam" id="PF01709">
    <property type="entry name" value="Transcrip_reg"/>
    <property type="match status" value="1"/>
</dbReference>
<dbReference type="InterPro" id="IPR049083">
    <property type="entry name" value="TACO1_YebC_N"/>
</dbReference>
<evidence type="ECO:0000256" key="5">
    <source>
        <dbReference type="ARBA" id="ARBA00023163"/>
    </source>
</evidence>
<dbReference type="InterPro" id="IPR029072">
    <property type="entry name" value="YebC-like"/>
</dbReference>
<gene>
    <name evidence="9" type="ORF">A2771_01215</name>
</gene>
<feature type="domain" description="TACO1/YebC-like second and third" evidence="7">
    <location>
        <begin position="80"/>
        <end position="235"/>
    </location>
</feature>
<dbReference type="FunFam" id="1.10.10.200:FF:000002">
    <property type="entry name" value="Probable transcriptional regulatory protein CLM62_37755"/>
    <property type="match status" value="1"/>
</dbReference>
<keyword evidence="3 6" id="KW-0805">Transcription regulation</keyword>
<dbReference type="PANTHER" id="PTHR12532:SF6">
    <property type="entry name" value="TRANSCRIPTIONAL REGULATORY PROTEIN YEBC-RELATED"/>
    <property type="match status" value="1"/>
</dbReference>
<dbReference type="SUPFAM" id="SSF75625">
    <property type="entry name" value="YebC-like"/>
    <property type="match status" value="1"/>
</dbReference>
<evidence type="ECO:0000256" key="3">
    <source>
        <dbReference type="ARBA" id="ARBA00023015"/>
    </source>
</evidence>
<dbReference type="GO" id="GO:0006355">
    <property type="term" value="P:regulation of DNA-templated transcription"/>
    <property type="evidence" value="ECO:0007669"/>
    <property type="project" value="UniProtKB-UniRule"/>
</dbReference>
<evidence type="ECO:0000256" key="1">
    <source>
        <dbReference type="ARBA" id="ARBA00008724"/>
    </source>
</evidence>